<feature type="compositionally biased region" description="Low complexity" evidence="8">
    <location>
        <begin position="7"/>
        <end position="26"/>
    </location>
</feature>
<evidence type="ECO:0000256" key="5">
    <source>
        <dbReference type="ARBA" id="ARBA00022989"/>
    </source>
</evidence>
<keyword evidence="5 7" id="KW-1133">Transmembrane helix</keyword>
<feature type="transmembrane region" description="Helical" evidence="7">
    <location>
        <begin position="187"/>
        <end position="206"/>
    </location>
</feature>
<feature type="transmembrane region" description="Helical" evidence="7">
    <location>
        <begin position="227"/>
        <end position="251"/>
    </location>
</feature>
<comment type="similarity">
    <text evidence="7">Belongs to the binding-protein-dependent transport system permease family.</text>
</comment>
<evidence type="ECO:0000256" key="2">
    <source>
        <dbReference type="ARBA" id="ARBA00022448"/>
    </source>
</evidence>
<dbReference type="AlphaFoldDB" id="A0A5J5KWA8"/>
<dbReference type="Proteomes" id="UP000325957">
    <property type="component" value="Unassembled WGS sequence"/>
</dbReference>
<keyword evidence="6 7" id="KW-0472">Membrane</keyword>
<evidence type="ECO:0000256" key="6">
    <source>
        <dbReference type="ARBA" id="ARBA00023136"/>
    </source>
</evidence>
<name>A0A5J5KWA8_9MICC</name>
<feature type="transmembrane region" description="Helical" evidence="7">
    <location>
        <begin position="288"/>
        <end position="310"/>
    </location>
</feature>
<dbReference type="PANTHER" id="PTHR43744">
    <property type="entry name" value="ABC TRANSPORTER PERMEASE PROTEIN MG189-RELATED-RELATED"/>
    <property type="match status" value="1"/>
</dbReference>
<dbReference type="PANTHER" id="PTHR43744:SF12">
    <property type="entry name" value="ABC TRANSPORTER PERMEASE PROTEIN MG189-RELATED"/>
    <property type="match status" value="1"/>
</dbReference>
<dbReference type="InterPro" id="IPR000515">
    <property type="entry name" value="MetI-like"/>
</dbReference>
<dbReference type="SUPFAM" id="SSF161098">
    <property type="entry name" value="MetI-like"/>
    <property type="match status" value="1"/>
</dbReference>
<feature type="transmembrane region" description="Helical" evidence="7">
    <location>
        <begin position="40"/>
        <end position="61"/>
    </location>
</feature>
<proteinExistence type="inferred from homology"/>
<organism evidence="10 11">
    <name type="scientific">Kocuria coralli</name>
    <dbReference type="NCBI Taxonomy" id="1461025"/>
    <lineage>
        <taxon>Bacteria</taxon>
        <taxon>Bacillati</taxon>
        <taxon>Actinomycetota</taxon>
        <taxon>Actinomycetes</taxon>
        <taxon>Micrococcales</taxon>
        <taxon>Micrococcaceae</taxon>
        <taxon>Kocuria</taxon>
    </lineage>
</organism>
<evidence type="ECO:0000259" key="9">
    <source>
        <dbReference type="PROSITE" id="PS50928"/>
    </source>
</evidence>
<dbReference type="EMBL" id="SZWF01000013">
    <property type="protein sequence ID" value="KAA9393953.1"/>
    <property type="molecule type" value="Genomic_DNA"/>
</dbReference>
<dbReference type="PROSITE" id="PS50928">
    <property type="entry name" value="ABC_TM1"/>
    <property type="match status" value="1"/>
</dbReference>
<evidence type="ECO:0000256" key="8">
    <source>
        <dbReference type="SAM" id="MobiDB-lite"/>
    </source>
</evidence>
<evidence type="ECO:0000313" key="11">
    <source>
        <dbReference type="Proteomes" id="UP000325957"/>
    </source>
</evidence>
<feature type="transmembrane region" description="Helical" evidence="7">
    <location>
        <begin position="153"/>
        <end position="175"/>
    </location>
</feature>
<accession>A0A5J5KWA8</accession>
<keyword evidence="2 7" id="KW-0813">Transport</keyword>
<dbReference type="Gene3D" id="1.10.3720.10">
    <property type="entry name" value="MetI-like"/>
    <property type="match status" value="1"/>
</dbReference>
<keyword evidence="11" id="KW-1185">Reference proteome</keyword>
<reference evidence="10 11" key="1">
    <citation type="submission" date="2019-05" db="EMBL/GenBank/DDBJ databases">
        <title>Kocuria coralli sp. nov., a novel actinobacterium isolated from coral reef seawater.</title>
        <authorList>
            <person name="Li J."/>
        </authorList>
    </citation>
    <scope>NUCLEOTIDE SEQUENCE [LARGE SCALE GENOMIC DNA]</scope>
    <source>
        <strain evidence="10 11">SCSIO 13007</strain>
    </source>
</reference>
<dbReference type="OrthoDB" id="3524874at2"/>
<feature type="region of interest" description="Disordered" evidence="8">
    <location>
        <begin position="1"/>
        <end position="31"/>
    </location>
</feature>
<evidence type="ECO:0000256" key="1">
    <source>
        <dbReference type="ARBA" id="ARBA00004651"/>
    </source>
</evidence>
<feature type="transmembrane region" description="Helical" evidence="7">
    <location>
        <begin position="115"/>
        <end position="141"/>
    </location>
</feature>
<evidence type="ECO:0000256" key="3">
    <source>
        <dbReference type="ARBA" id="ARBA00022475"/>
    </source>
</evidence>
<evidence type="ECO:0000256" key="4">
    <source>
        <dbReference type="ARBA" id="ARBA00022692"/>
    </source>
</evidence>
<comment type="subcellular location">
    <subcellularLocation>
        <location evidence="1 7">Cell membrane</location>
        <topology evidence="1 7">Multi-pass membrane protein</topology>
    </subcellularLocation>
</comment>
<feature type="domain" description="ABC transmembrane type-1" evidence="9">
    <location>
        <begin position="116"/>
        <end position="309"/>
    </location>
</feature>
<dbReference type="Pfam" id="PF00528">
    <property type="entry name" value="BPD_transp_1"/>
    <property type="match status" value="1"/>
</dbReference>
<comment type="caution">
    <text evidence="10">The sequence shown here is derived from an EMBL/GenBank/DDBJ whole genome shotgun (WGS) entry which is preliminary data.</text>
</comment>
<dbReference type="GO" id="GO:0055085">
    <property type="term" value="P:transmembrane transport"/>
    <property type="evidence" value="ECO:0007669"/>
    <property type="project" value="InterPro"/>
</dbReference>
<keyword evidence="4 7" id="KW-0812">Transmembrane</keyword>
<dbReference type="RefSeq" id="WP_158034133.1">
    <property type="nucleotide sequence ID" value="NZ_ML708619.1"/>
</dbReference>
<evidence type="ECO:0000313" key="10">
    <source>
        <dbReference type="EMBL" id="KAA9393953.1"/>
    </source>
</evidence>
<dbReference type="GO" id="GO:0005886">
    <property type="term" value="C:plasma membrane"/>
    <property type="evidence" value="ECO:0007669"/>
    <property type="project" value="UniProtKB-SubCell"/>
</dbReference>
<protein>
    <submittedName>
        <fullName evidence="10">Carbohydrate ABC transporter permease</fullName>
    </submittedName>
</protein>
<dbReference type="InterPro" id="IPR035906">
    <property type="entry name" value="MetI-like_sf"/>
</dbReference>
<dbReference type="CDD" id="cd06261">
    <property type="entry name" value="TM_PBP2"/>
    <property type="match status" value="1"/>
</dbReference>
<keyword evidence="3" id="KW-1003">Cell membrane</keyword>
<gene>
    <name evidence="10" type="ORF">FCK90_09835</name>
</gene>
<sequence>MTTTNTSSASVPSGPASSAPGDSSPATPRKRTRRLKPGRILAWVVMVVILLITLLPFYWILRTALSTNPSLLSNPASLTPPEFTTGAFQRVLGMQSTEDALAEGGSGSALNFWRYLLNSVMVATLVTVCQVLFSAMAAYAFSRLRWRGRDKVFALFLAGLMVPTVFTLLPNFVLIQQLGLIDTVLGIALPTMFMTPFAVFFLRQFFLGIPMEIEEAARLDGSSRIGTFFRVILPMAGAPIATLSILTYMTAWNDYFWPLMVSYTDSSRVLTVALGVFRAQSPQSGTDWAGLMAASLIAALPMFLLFLAFARRIVNSIGFSGIK</sequence>
<evidence type="ECO:0000256" key="7">
    <source>
        <dbReference type="RuleBase" id="RU363032"/>
    </source>
</evidence>